<evidence type="ECO:0000313" key="2">
    <source>
        <dbReference type="EMBL" id="XBO38056.1"/>
    </source>
</evidence>
<dbReference type="GO" id="GO:0016747">
    <property type="term" value="F:acyltransferase activity, transferring groups other than amino-acyl groups"/>
    <property type="evidence" value="ECO:0007669"/>
    <property type="project" value="InterPro"/>
</dbReference>
<dbReference type="AlphaFoldDB" id="A0AAU7JCF5"/>
<proteinExistence type="predicted"/>
<dbReference type="EMBL" id="CP157484">
    <property type="protein sequence ID" value="XBO38056.1"/>
    <property type="molecule type" value="Genomic_DNA"/>
</dbReference>
<keyword evidence="2" id="KW-0012">Acyltransferase</keyword>
<dbReference type="PROSITE" id="PS51186">
    <property type="entry name" value="GNAT"/>
    <property type="match status" value="1"/>
</dbReference>
<dbReference type="EC" id="2.3.1.-" evidence="2"/>
<dbReference type="SUPFAM" id="SSF55729">
    <property type="entry name" value="Acyl-CoA N-acyltransferases (Nat)"/>
    <property type="match status" value="1"/>
</dbReference>
<keyword evidence="2" id="KW-0808">Transferase</keyword>
<feature type="domain" description="N-acetyltransferase" evidence="1">
    <location>
        <begin position="12"/>
        <end position="152"/>
    </location>
</feature>
<evidence type="ECO:0000259" key="1">
    <source>
        <dbReference type="PROSITE" id="PS51186"/>
    </source>
</evidence>
<dbReference type="InterPro" id="IPR000182">
    <property type="entry name" value="GNAT_dom"/>
</dbReference>
<dbReference type="CDD" id="cd04301">
    <property type="entry name" value="NAT_SF"/>
    <property type="match status" value="1"/>
</dbReference>
<dbReference type="RefSeq" id="WP_406854890.1">
    <property type="nucleotide sequence ID" value="NZ_CP157484.1"/>
</dbReference>
<reference evidence="2" key="1">
    <citation type="submission" date="2024-05" db="EMBL/GenBank/DDBJ databases">
        <authorList>
            <person name="Kim S."/>
            <person name="Heo J."/>
            <person name="Choi H."/>
            <person name="Choi Y."/>
            <person name="Kwon S.-W."/>
            <person name="Kim Y."/>
        </authorList>
    </citation>
    <scope>NUCLEOTIDE SEQUENCE</scope>
    <source>
        <strain evidence="2">KACC 23698</strain>
    </source>
</reference>
<accession>A0AAU7JCF5</accession>
<gene>
    <name evidence="2" type="ORF">ABEG18_20420</name>
</gene>
<dbReference type="Gene3D" id="3.40.630.30">
    <property type="match status" value="1"/>
</dbReference>
<organism evidence="2">
    <name type="scientific">Alsobacter sp. KACC 23698</name>
    <dbReference type="NCBI Taxonomy" id="3149229"/>
    <lineage>
        <taxon>Bacteria</taxon>
        <taxon>Pseudomonadati</taxon>
        <taxon>Pseudomonadota</taxon>
        <taxon>Alphaproteobacteria</taxon>
        <taxon>Hyphomicrobiales</taxon>
        <taxon>Alsobacteraceae</taxon>
        <taxon>Alsobacter</taxon>
    </lineage>
</organism>
<dbReference type="Pfam" id="PF13527">
    <property type="entry name" value="Acetyltransf_9"/>
    <property type="match status" value="1"/>
</dbReference>
<dbReference type="InterPro" id="IPR016181">
    <property type="entry name" value="Acyl_CoA_acyltransferase"/>
</dbReference>
<name>A0AAU7JCF5_9HYPH</name>
<sequence>MIHLTDAALTGLTIRPETPADVDAREALLDAAFGPTRHAKTCERLREGRLPALALAAHRGGRLVGTVRLWSVSAGPGRTALMLGPLAVDQGARSEGLGGKLMRAALNLSAAGGRDAVLLVGDAPYYERFGFSAALTQGLWLPGPVERERFLGLELVPGALSGARGLVSPTGERAPTPELGALVAAAFAHDDALARRAA</sequence>
<protein>
    <submittedName>
        <fullName evidence="2">N-acetyltransferase</fullName>
        <ecNumber evidence="2">2.3.1.-</ecNumber>
    </submittedName>
</protein>